<evidence type="ECO:0000313" key="1">
    <source>
        <dbReference type="EMBL" id="GGH14637.1"/>
    </source>
</evidence>
<name>A0A917I5X8_9HYPH</name>
<protein>
    <submittedName>
        <fullName evidence="1">Uncharacterized protein</fullName>
    </submittedName>
</protein>
<sequence length="96" mass="10490">MSTIDLTIFVDRLHVRKVHKLDTGSTVLSLIAIERDVFPEPGVKPATVEFSLYFASHIQAHLLADAIARIFPADNHGQHGWDKPPVPTIAAPVAAE</sequence>
<dbReference type="RefSeq" id="WP_188516948.1">
    <property type="nucleotide sequence ID" value="NZ_BMES01000001.1"/>
</dbReference>
<reference evidence="1" key="1">
    <citation type="journal article" date="2014" name="Int. J. Syst. Evol. Microbiol.">
        <title>Complete genome sequence of Corynebacterium casei LMG S-19264T (=DSM 44701T), isolated from a smear-ripened cheese.</title>
        <authorList>
            <consortium name="US DOE Joint Genome Institute (JGI-PGF)"/>
            <person name="Walter F."/>
            <person name="Albersmeier A."/>
            <person name="Kalinowski J."/>
            <person name="Ruckert C."/>
        </authorList>
    </citation>
    <scope>NUCLEOTIDE SEQUENCE</scope>
    <source>
        <strain evidence="1">CGMCC 1.12214</strain>
    </source>
</reference>
<accession>A0A917I5X8</accession>
<dbReference type="Proteomes" id="UP000603912">
    <property type="component" value="Unassembled WGS sequence"/>
</dbReference>
<proteinExistence type="predicted"/>
<organism evidence="1 2">
    <name type="scientific">Alsobacter metallidurans</name>
    <dbReference type="NCBI Taxonomy" id="340221"/>
    <lineage>
        <taxon>Bacteria</taxon>
        <taxon>Pseudomonadati</taxon>
        <taxon>Pseudomonadota</taxon>
        <taxon>Alphaproteobacteria</taxon>
        <taxon>Hyphomicrobiales</taxon>
        <taxon>Alsobacteraceae</taxon>
        <taxon>Alsobacter</taxon>
    </lineage>
</organism>
<keyword evidence="2" id="KW-1185">Reference proteome</keyword>
<gene>
    <name evidence="1" type="ORF">GCM10007036_14100</name>
</gene>
<dbReference type="AlphaFoldDB" id="A0A917I5X8"/>
<evidence type="ECO:0000313" key="2">
    <source>
        <dbReference type="Proteomes" id="UP000603912"/>
    </source>
</evidence>
<reference evidence="1" key="2">
    <citation type="submission" date="2020-09" db="EMBL/GenBank/DDBJ databases">
        <authorList>
            <person name="Sun Q."/>
            <person name="Zhou Y."/>
        </authorList>
    </citation>
    <scope>NUCLEOTIDE SEQUENCE</scope>
    <source>
        <strain evidence="1">CGMCC 1.12214</strain>
    </source>
</reference>
<comment type="caution">
    <text evidence="1">The sequence shown here is derived from an EMBL/GenBank/DDBJ whole genome shotgun (WGS) entry which is preliminary data.</text>
</comment>
<dbReference type="EMBL" id="BMES01000001">
    <property type="protein sequence ID" value="GGH14637.1"/>
    <property type="molecule type" value="Genomic_DNA"/>
</dbReference>